<dbReference type="AlphaFoldDB" id="A0AAV5LUN9"/>
<dbReference type="GO" id="GO:0008270">
    <property type="term" value="F:zinc ion binding"/>
    <property type="evidence" value="ECO:0007669"/>
    <property type="project" value="UniProtKB-KW"/>
</dbReference>
<dbReference type="InterPro" id="IPR004332">
    <property type="entry name" value="Transposase_MuDR"/>
</dbReference>
<dbReference type="PANTHER" id="PTHR31973">
    <property type="entry name" value="POLYPROTEIN, PUTATIVE-RELATED"/>
    <property type="match status" value="1"/>
</dbReference>
<dbReference type="InterPro" id="IPR058594">
    <property type="entry name" value="PB1-like_dom_pln"/>
</dbReference>
<evidence type="ECO:0000256" key="2">
    <source>
        <dbReference type="ARBA" id="ARBA00022771"/>
    </source>
</evidence>
<keyword evidence="3" id="KW-0862">Zinc</keyword>
<dbReference type="Pfam" id="PF10551">
    <property type="entry name" value="MULE"/>
    <property type="match status" value="1"/>
</dbReference>
<evidence type="ECO:0000256" key="3">
    <source>
        <dbReference type="ARBA" id="ARBA00022833"/>
    </source>
</evidence>
<name>A0AAV5LUN9_9ROSI</name>
<feature type="domain" description="SWIM-type" evidence="6">
    <location>
        <begin position="839"/>
        <end position="871"/>
    </location>
</feature>
<gene>
    <name evidence="7" type="ORF">SLEP1_g48499</name>
</gene>
<feature type="region of interest" description="Disordered" evidence="5">
    <location>
        <begin position="956"/>
        <end position="1100"/>
    </location>
</feature>
<dbReference type="Pfam" id="PF03108">
    <property type="entry name" value="DBD_Tnp_Mut"/>
    <property type="match status" value="1"/>
</dbReference>
<evidence type="ECO:0000256" key="1">
    <source>
        <dbReference type="ARBA" id="ARBA00022723"/>
    </source>
</evidence>
<comment type="caution">
    <text evidence="7">The sequence shown here is derived from an EMBL/GenBank/DDBJ whole genome shotgun (WGS) entry which is preliminary data.</text>
</comment>
<dbReference type="SMART" id="SM00575">
    <property type="entry name" value="ZnF_PMZ"/>
    <property type="match status" value="1"/>
</dbReference>
<organism evidence="7 8">
    <name type="scientific">Rubroshorea leprosula</name>
    <dbReference type="NCBI Taxonomy" id="152421"/>
    <lineage>
        <taxon>Eukaryota</taxon>
        <taxon>Viridiplantae</taxon>
        <taxon>Streptophyta</taxon>
        <taxon>Embryophyta</taxon>
        <taxon>Tracheophyta</taxon>
        <taxon>Spermatophyta</taxon>
        <taxon>Magnoliopsida</taxon>
        <taxon>eudicotyledons</taxon>
        <taxon>Gunneridae</taxon>
        <taxon>Pentapetalae</taxon>
        <taxon>rosids</taxon>
        <taxon>malvids</taxon>
        <taxon>Malvales</taxon>
        <taxon>Dipterocarpaceae</taxon>
        <taxon>Rubroshorea</taxon>
    </lineage>
</organism>
<evidence type="ECO:0000313" key="7">
    <source>
        <dbReference type="EMBL" id="GKV40905.1"/>
    </source>
</evidence>
<feature type="region of interest" description="Disordered" evidence="5">
    <location>
        <begin position="355"/>
        <end position="378"/>
    </location>
</feature>
<dbReference type="EMBL" id="BPVZ01000145">
    <property type="protein sequence ID" value="GKV40905.1"/>
    <property type="molecule type" value="Genomic_DNA"/>
</dbReference>
<dbReference type="PANTHER" id="PTHR31973:SF187">
    <property type="entry name" value="MUTATOR TRANSPOSASE MUDRA PROTEIN"/>
    <property type="match status" value="1"/>
</dbReference>
<evidence type="ECO:0000259" key="6">
    <source>
        <dbReference type="PROSITE" id="PS50966"/>
    </source>
</evidence>
<feature type="compositionally biased region" description="Polar residues" evidence="5">
    <location>
        <begin position="965"/>
        <end position="979"/>
    </location>
</feature>
<dbReference type="InterPro" id="IPR006564">
    <property type="entry name" value="Znf_PMZ"/>
</dbReference>
<sequence>MDAEPGTGHTNRKVPEVIPEVIDLESMEIEDKIEEKSGDYLPMYIHIGGSFKHDRDGNRIYVDGECDTWQVNPELLTVWEFYEKVRIGRYDVDLVEGIYYLEPSKSLDDGLKQIIGDDTVREVLDVMKGHGEVHIYVDHIPNFAEIVPVSPILMLPAPGDPLEPAPGDPLEPGGGVCSDAGGGVCNDAGGGVCSDAGGGVCNDAGGGVCSDAGGGVFSDAGGLYSDAGGSRINEDEAFHEVGERRDNNSDEQDGIFNEAGSYRSTEHGDHFVAGSSDVQNDCFPQQPADIDNVEELEENEYEHGLEDFPELSDNEDEETILARDNLRHYSSTQQHADNINIAVQGEDDAEIHSGDEVSYQTTSDEEDSEAEHGVRRKARHPVFDESEGNQEIELGMIFLNKKQFKKAVGQMSIREGREITWKKNDKLRMRAVCKNEKCDWKILLAMDTPTNSWMVKTFYNSHTCSRTVTNKVCTSSVAADHLVKTRGVASLRMNRGDVFESIRDDLGVELTPVQRKKTKDKLKKKFESVSNAEYSRLFDYANELRSKDPEASVVLQCCRQSADTTPTFLRMYVCFSALKKGFLAGCRRVIGVDGAFLKGAYKGELLTAVGRDANNQMYPIAWAVVEVEKRETWEWFFEELRKDLLMGDGSRFCIMSDQQKGLVKAVEELFPCAEHRFCARHKYSNFRKQHKGKELQKAFWKCVKARTIPEFTKALDELTSLKPSARETMFNTDPKHWCRAFFQTETKSDIVDNNMCEVFNGLLVESRHKAIVSLHQDLRAFCGQRTVARREFGDRKFVDDFGPRTWEKLVANTRGSRRCKFLWPGSNCYEVQENGADVYMVNVDERKCTCREWDLTGIPCRHAMVAINARKEKAEDYVSHWYRKEKFKAAYEYAVPVTEGMNQWEKTGMPPVQPPPARKMPGRPKGKRVLEEWEGHTNVSRKGRQMTCQKCFQKGHNSRKCKAQGPTTAPQPENANASEEQVPVEDSQHPTTVTENDDSQIPLSQVVNPTPVNDPMSVQNQNEENTNPATVQQQKNRAQKLAKRKNKKGQRSSASATANPPAAAPHATVETPQQPKKRVKTTAKEPPRHRAKSVGNRSNQ</sequence>
<dbReference type="Proteomes" id="UP001054252">
    <property type="component" value="Unassembled WGS sequence"/>
</dbReference>
<protein>
    <recommendedName>
        <fullName evidence="6">SWIM-type domain-containing protein</fullName>
    </recommendedName>
</protein>
<evidence type="ECO:0000313" key="8">
    <source>
        <dbReference type="Proteomes" id="UP001054252"/>
    </source>
</evidence>
<feature type="region of interest" description="Disordered" evidence="5">
    <location>
        <begin position="243"/>
        <end position="267"/>
    </location>
</feature>
<evidence type="ECO:0000256" key="5">
    <source>
        <dbReference type="SAM" id="MobiDB-lite"/>
    </source>
</evidence>
<feature type="compositionally biased region" description="Polar residues" evidence="5">
    <location>
        <begin position="989"/>
        <end position="1036"/>
    </location>
</feature>
<proteinExistence type="predicted"/>
<dbReference type="Pfam" id="PF04434">
    <property type="entry name" value="SWIM"/>
    <property type="match status" value="1"/>
</dbReference>
<accession>A0AAV5LUN9</accession>
<reference evidence="7 8" key="1">
    <citation type="journal article" date="2021" name="Commun. Biol.">
        <title>The genome of Shorea leprosula (Dipterocarpaceae) highlights the ecological relevance of drought in aseasonal tropical rainforests.</title>
        <authorList>
            <person name="Ng K.K.S."/>
            <person name="Kobayashi M.J."/>
            <person name="Fawcett J.A."/>
            <person name="Hatakeyama M."/>
            <person name="Paape T."/>
            <person name="Ng C.H."/>
            <person name="Ang C.C."/>
            <person name="Tnah L.H."/>
            <person name="Lee C.T."/>
            <person name="Nishiyama T."/>
            <person name="Sese J."/>
            <person name="O'Brien M.J."/>
            <person name="Copetti D."/>
            <person name="Mohd Noor M.I."/>
            <person name="Ong R.C."/>
            <person name="Putra M."/>
            <person name="Sireger I.Z."/>
            <person name="Indrioko S."/>
            <person name="Kosugi Y."/>
            <person name="Izuno A."/>
            <person name="Isagi Y."/>
            <person name="Lee S.L."/>
            <person name="Shimizu K.K."/>
        </authorList>
    </citation>
    <scope>NUCLEOTIDE SEQUENCE [LARGE SCALE GENOMIC DNA]</scope>
    <source>
        <strain evidence="7">214</strain>
    </source>
</reference>
<dbReference type="Pfam" id="PF26130">
    <property type="entry name" value="PB1-like"/>
    <property type="match status" value="1"/>
</dbReference>
<dbReference type="PROSITE" id="PS50966">
    <property type="entry name" value="ZF_SWIM"/>
    <property type="match status" value="1"/>
</dbReference>
<feature type="region of interest" description="Disordered" evidence="5">
    <location>
        <begin position="908"/>
        <end position="927"/>
    </location>
</feature>
<keyword evidence="2 4" id="KW-0863">Zinc-finger</keyword>
<feature type="compositionally biased region" description="Low complexity" evidence="5">
    <location>
        <begin position="1052"/>
        <end position="1067"/>
    </location>
</feature>
<dbReference type="InterPro" id="IPR018289">
    <property type="entry name" value="MULE_transposase_dom"/>
</dbReference>
<evidence type="ECO:0000256" key="4">
    <source>
        <dbReference type="PROSITE-ProRule" id="PRU00325"/>
    </source>
</evidence>
<dbReference type="InterPro" id="IPR007527">
    <property type="entry name" value="Znf_SWIM"/>
</dbReference>
<keyword evidence="1" id="KW-0479">Metal-binding</keyword>
<keyword evidence="8" id="KW-1185">Reference proteome</keyword>
<feature type="compositionally biased region" description="Basic residues" evidence="5">
    <location>
        <begin position="1037"/>
        <end position="1050"/>
    </location>
</feature>